<dbReference type="RefSeq" id="WP_007505677.1">
    <property type="nucleotide sequence ID" value="NZ_AFCE01000154.1"/>
</dbReference>
<accession>F5L929</accession>
<name>F5L929_CALTT</name>
<dbReference type="Proteomes" id="UP000010716">
    <property type="component" value="Unassembled WGS sequence"/>
</dbReference>
<evidence type="ECO:0000313" key="6">
    <source>
        <dbReference type="Proteomes" id="UP000825179"/>
    </source>
</evidence>
<dbReference type="EMBL" id="AFCE01000154">
    <property type="protein sequence ID" value="EGL82203.1"/>
    <property type="molecule type" value="Genomic_DNA"/>
</dbReference>
<evidence type="ECO:0000256" key="1">
    <source>
        <dbReference type="ARBA" id="ARBA00006738"/>
    </source>
</evidence>
<keyword evidence="6" id="KW-1185">Reference proteome</keyword>
<reference evidence="3 5" key="1">
    <citation type="journal article" date="2011" name="J. Bacteriol.">
        <title>Draft genome sequence of the thermoalkaliphilic Caldalkalibacillus thermarum strain TA2.A1.</title>
        <authorList>
            <person name="Kalamorz F."/>
            <person name="Keis S."/>
            <person name="McMillan D.G."/>
            <person name="Olsson K."/>
            <person name="Stanton J.A."/>
            <person name="Stockwell P."/>
            <person name="Black M.A."/>
            <person name="Klingeman D.M."/>
            <person name="Land M.L."/>
            <person name="Han C.S."/>
            <person name="Martin S.L."/>
            <person name="Becher S.A."/>
            <person name="Peddie C.J."/>
            <person name="Morgan H.W."/>
            <person name="Matthies D."/>
            <person name="Preiss L."/>
            <person name="Meier T."/>
            <person name="Brown S.D."/>
            <person name="Cook G.M."/>
        </authorList>
    </citation>
    <scope>NUCLEOTIDE SEQUENCE [LARGE SCALE GENOMIC DNA]</scope>
    <source>
        <strain evidence="3 5">TA2.A1</strain>
    </source>
</reference>
<dbReference type="Gene3D" id="3.40.1350.10">
    <property type="match status" value="1"/>
</dbReference>
<dbReference type="NCBIfam" id="NF009150">
    <property type="entry name" value="PRK12497.1-3"/>
    <property type="match status" value="1"/>
</dbReference>
<dbReference type="Pfam" id="PF02021">
    <property type="entry name" value="UPF0102"/>
    <property type="match status" value="1"/>
</dbReference>
<evidence type="ECO:0000313" key="4">
    <source>
        <dbReference type="EMBL" id="QZT33085.1"/>
    </source>
</evidence>
<dbReference type="eggNOG" id="COG0792">
    <property type="taxonomic scope" value="Bacteria"/>
</dbReference>
<dbReference type="Proteomes" id="UP000825179">
    <property type="component" value="Chromosome"/>
</dbReference>
<evidence type="ECO:0000313" key="3">
    <source>
        <dbReference type="EMBL" id="EGL82203.1"/>
    </source>
</evidence>
<dbReference type="InterPro" id="IPR011335">
    <property type="entry name" value="Restrct_endonuc-II-like"/>
</dbReference>
<sequence length="120" mass="14228">MSEWRKWLGSYGEKLVEKRYCAAGFELVERNFRCRTGEIDLIFKKGECLYFVEVRTKSSAAYGTAEESITLRKKATIQKVSQLFLLQRNMTEMHVQYDVVTVYIDTKQKQAWVRRYPHAF</sequence>
<dbReference type="InterPro" id="IPR003509">
    <property type="entry name" value="UPF0102_YraN-like"/>
</dbReference>
<proteinExistence type="inferred from homology"/>
<dbReference type="AlphaFoldDB" id="F5L929"/>
<dbReference type="EMBL" id="CP082237">
    <property type="protein sequence ID" value="QZT33085.1"/>
    <property type="molecule type" value="Genomic_DNA"/>
</dbReference>
<comment type="similarity">
    <text evidence="1 2">Belongs to the UPF0102 family.</text>
</comment>
<dbReference type="OrthoDB" id="9802516at2"/>
<protein>
    <recommendedName>
        <fullName evidence="2">UPF0102 protein CathTA2_2334</fullName>
    </recommendedName>
</protein>
<dbReference type="GO" id="GO:0003676">
    <property type="term" value="F:nucleic acid binding"/>
    <property type="evidence" value="ECO:0007669"/>
    <property type="project" value="InterPro"/>
</dbReference>
<dbReference type="InterPro" id="IPR011856">
    <property type="entry name" value="tRNA_endonuc-like_dom_sf"/>
</dbReference>
<reference evidence="4" key="3">
    <citation type="submission" date="2021-08" db="EMBL/GenBank/DDBJ databases">
        <authorList>
            <person name="de Jong S."/>
            <person name="van den Broek M."/>
            <person name="Merkel A."/>
            <person name="de la Torre Cortes P."/>
            <person name="Kalamorz F."/>
            <person name="Cook G."/>
            <person name="van Loosdrecht M."/>
            <person name="McMillan D."/>
        </authorList>
    </citation>
    <scope>NUCLEOTIDE SEQUENCE</scope>
    <source>
        <strain evidence="4">TA2.A1</strain>
    </source>
</reference>
<evidence type="ECO:0000256" key="2">
    <source>
        <dbReference type="HAMAP-Rule" id="MF_00048"/>
    </source>
</evidence>
<dbReference type="PANTHER" id="PTHR34039">
    <property type="entry name" value="UPF0102 PROTEIN YRAN"/>
    <property type="match status" value="1"/>
</dbReference>
<dbReference type="KEGG" id="cthu:HUR95_12310"/>
<dbReference type="HAMAP" id="MF_00048">
    <property type="entry name" value="UPF0102"/>
    <property type="match status" value="1"/>
</dbReference>
<reference evidence="4 6" key="2">
    <citation type="journal article" date="2020" name="Extremophiles">
        <title>Genomic analysis of Caldalkalibacillus thermarum TA2.A1 reveals aerobic alkaliphilic metabolism and evolutionary hallmarks linking alkaliphilic bacteria and plant life.</title>
        <authorList>
            <person name="de Jong S.I."/>
            <person name="van den Broek M.A."/>
            <person name="Merkel A.Y."/>
            <person name="de la Torre Cortes P."/>
            <person name="Kalamorz F."/>
            <person name="Cook G.M."/>
            <person name="van Loosdrecht M.C.M."/>
            <person name="McMillan D.G.G."/>
        </authorList>
    </citation>
    <scope>NUCLEOTIDE SEQUENCE [LARGE SCALE GENOMIC DNA]</scope>
    <source>
        <strain evidence="4 6">TA2.A1</strain>
    </source>
</reference>
<organism evidence="3 5">
    <name type="scientific">Caldalkalibacillus thermarum (strain TA2.A1)</name>
    <dbReference type="NCBI Taxonomy" id="986075"/>
    <lineage>
        <taxon>Bacteria</taxon>
        <taxon>Bacillati</taxon>
        <taxon>Bacillota</taxon>
        <taxon>Bacilli</taxon>
        <taxon>Bacillales</taxon>
        <taxon>Bacillaceae</taxon>
        <taxon>Caldalkalibacillus</taxon>
    </lineage>
</organism>
<gene>
    <name evidence="3" type="ORF">CathTA2_2334</name>
    <name evidence="4" type="ORF">HUR95_12310</name>
</gene>
<dbReference type="SUPFAM" id="SSF52980">
    <property type="entry name" value="Restriction endonuclease-like"/>
    <property type="match status" value="1"/>
</dbReference>
<dbReference type="PANTHER" id="PTHR34039:SF1">
    <property type="entry name" value="UPF0102 PROTEIN YRAN"/>
    <property type="match status" value="1"/>
</dbReference>
<evidence type="ECO:0000313" key="5">
    <source>
        <dbReference type="Proteomes" id="UP000010716"/>
    </source>
</evidence>